<dbReference type="EMBL" id="JBBMFS010000001">
    <property type="protein sequence ID" value="MEQ2553527.1"/>
    <property type="molecule type" value="Genomic_DNA"/>
</dbReference>
<dbReference type="Pfam" id="PF12784">
    <property type="entry name" value="PDDEXK_2"/>
    <property type="match status" value="1"/>
</dbReference>
<organism evidence="2 3">
    <name type="scientific">Lachnospira intestinalis</name>
    <dbReference type="NCBI Taxonomy" id="3133158"/>
    <lineage>
        <taxon>Bacteria</taxon>
        <taxon>Bacillati</taxon>
        <taxon>Bacillota</taxon>
        <taxon>Clostridia</taxon>
        <taxon>Lachnospirales</taxon>
        <taxon>Lachnospiraceae</taxon>
        <taxon>Lachnospira</taxon>
    </lineage>
</organism>
<comment type="caution">
    <text evidence="2">The sequence shown here is derived from an EMBL/GenBank/DDBJ whole genome shotgun (WGS) entry which is preliminary data.</text>
</comment>
<accession>A0ABV1H1F5</accession>
<evidence type="ECO:0000313" key="3">
    <source>
        <dbReference type="Proteomes" id="UP001546774"/>
    </source>
</evidence>
<evidence type="ECO:0000313" key="2">
    <source>
        <dbReference type="EMBL" id="MEQ2553527.1"/>
    </source>
</evidence>
<proteinExistence type="predicted"/>
<sequence length="372" mass="44135">MPKSTSKLKQYFPMIREREDIKQEIRENPKLLEKYREWDEEQQEEFLDYCTGVKGVKILYDAFFKEIMNPENTPERLNELLSLLLGQSVTIKRVLPGDSTRLADEQSLLIMDILVELADTSLANVEVQKIGYRFPGQRSACYSSDLLLRQYKRVKGEKKKAFSYKDIKSVYTIVFFETSIKEFHEYPQNYIHKFKQQSDTGLELELLQKYVFIPLDIFRTIYHNNVKSNGKNGGGNCWNRTEAWLTFLSTDEPEIIIELIRQYPEFKEMYEEIYVMCQNVEKVMEMFSKELIQLDRNTVQYMIDEMQDTIDVQKETIDTQKEKLEEQKTTINTQKEELEAKQNTIDTQKDEIETMKQQLQSVMAQIEQLKKQ</sequence>
<name>A0ABV1H1F5_9FIRM</name>
<gene>
    <name evidence="2" type="ORF">WMO37_00655</name>
</gene>
<feature type="coiled-coil region" evidence="1">
    <location>
        <begin position="303"/>
        <end position="372"/>
    </location>
</feature>
<keyword evidence="3" id="KW-1185">Reference proteome</keyword>
<protein>
    <submittedName>
        <fullName evidence="2">PD-(D/E)XK nuclease family transposase</fullName>
    </submittedName>
</protein>
<evidence type="ECO:0000256" key="1">
    <source>
        <dbReference type="SAM" id="Coils"/>
    </source>
</evidence>
<reference evidence="2" key="1">
    <citation type="submission" date="2024-03" db="EMBL/GenBank/DDBJ databases">
        <title>Human intestinal bacterial collection.</title>
        <authorList>
            <person name="Pauvert C."/>
            <person name="Hitch T.C.A."/>
            <person name="Clavel T."/>
        </authorList>
    </citation>
    <scope>NUCLEOTIDE SEQUENCE [LARGE SCALE GENOMIC DNA]</scope>
    <source>
        <strain evidence="2">CLA-AA-H89B</strain>
    </source>
</reference>
<keyword evidence="1" id="KW-0175">Coiled coil</keyword>
<dbReference type="Proteomes" id="UP001546774">
    <property type="component" value="Unassembled WGS sequence"/>
</dbReference>